<evidence type="ECO:0000256" key="9">
    <source>
        <dbReference type="ARBA" id="ARBA00023242"/>
    </source>
</evidence>
<evidence type="ECO:0000256" key="3">
    <source>
        <dbReference type="ARBA" id="ARBA00008212"/>
    </source>
</evidence>
<keyword evidence="7" id="KW-0833">Ubl conjugation pathway</keyword>
<dbReference type="CDD" id="cd16651">
    <property type="entry name" value="SPL-RING_NSE2"/>
    <property type="match status" value="1"/>
</dbReference>
<evidence type="ECO:0000256" key="5">
    <source>
        <dbReference type="ARBA" id="ARBA00022723"/>
    </source>
</evidence>
<dbReference type="GO" id="GO:0016925">
    <property type="term" value="P:protein sumoylation"/>
    <property type="evidence" value="ECO:0007669"/>
    <property type="project" value="TreeGrafter"/>
</dbReference>
<sequence length="340" mass="38274">MPVATSSRQRASRRQNSEEIEDARNTQVKKDDDVSDDGQPVRTKVKKEKKGKKKAVAEEDDDDVVAPDVEDDDDDDRINVANFPDQPLAKADLHKLKGISQDWEAMATQIGQQTSIYKDVAIAMAESGEMDTNSSKDLQMLDRDMREFLDVCTEMTLHAKAIDALHQRIASGEEVTDPQALYEEGLQQGMEAYAGKTTRQKYVKDKRYNDFQTSIWDVHHPNEPMPPLTNFIPQEDGDDSDDDDDLEMGGATQNYNCPLSLTVLVNPVTSRICGHSFSKDSIVEYFRHQNRPIKCPAAGCTKSFRLADCEPDPELAKKVKAHQRRLVLNRDDSDAEEIVD</sequence>
<evidence type="ECO:0000256" key="7">
    <source>
        <dbReference type="ARBA" id="ARBA00022786"/>
    </source>
</evidence>
<feature type="compositionally biased region" description="Basic residues" evidence="11">
    <location>
        <begin position="43"/>
        <end position="54"/>
    </location>
</feature>
<protein>
    <recommendedName>
        <fullName evidence="12">SP-RING-type domain-containing protein</fullName>
    </recommendedName>
</protein>
<evidence type="ECO:0000256" key="8">
    <source>
        <dbReference type="ARBA" id="ARBA00022833"/>
    </source>
</evidence>
<accession>A0A9P6D2J6</accession>
<evidence type="ECO:0000256" key="10">
    <source>
        <dbReference type="PROSITE-ProRule" id="PRU00452"/>
    </source>
</evidence>
<dbReference type="PROSITE" id="PS51044">
    <property type="entry name" value="ZF_SP_RING"/>
    <property type="match status" value="1"/>
</dbReference>
<keyword evidence="14" id="KW-1185">Reference proteome</keyword>
<dbReference type="PANTHER" id="PTHR21330:SF1">
    <property type="entry name" value="E3 SUMO-PROTEIN LIGASE NSE2"/>
    <property type="match status" value="1"/>
</dbReference>
<evidence type="ECO:0000313" key="14">
    <source>
        <dbReference type="Proteomes" id="UP000807469"/>
    </source>
</evidence>
<dbReference type="Pfam" id="PF11789">
    <property type="entry name" value="zf-Nse"/>
    <property type="match status" value="1"/>
</dbReference>
<evidence type="ECO:0000256" key="4">
    <source>
        <dbReference type="ARBA" id="ARBA00022679"/>
    </source>
</evidence>
<dbReference type="GO" id="GO:0030915">
    <property type="term" value="C:Smc5-Smc6 complex"/>
    <property type="evidence" value="ECO:0007669"/>
    <property type="project" value="InterPro"/>
</dbReference>
<gene>
    <name evidence="13" type="ORF">BDN70DRAFT_876645</name>
</gene>
<keyword evidence="6 10" id="KW-0863">Zinc-finger</keyword>
<proteinExistence type="inferred from homology"/>
<dbReference type="InterPro" id="IPR004181">
    <property type="entry name" value="Znf_MIZ"/>
</dbReference>
<reference evidence="13" key="1">
    <citation type="submission" date="2020-11" db="EMBL/GenBank/DDBJ databases">
        <authorList>
            <consortium name="DOE Joint Genome Institute"/>
            <person name="Ahrendt S."/>
            <person name="Riley R."/>
            <person name="Andreopoulos W."/>
            <person name="Labutti K."/>
            <person name="Pangilinan J."/>
            <person name="Ruiz-Duenas F.J."/>
            <person name="Barrasa J.M."/>
            <person name="Sanchez-Garcia M."/>
            <person name="Camarero S."/>
            <person name="Miyauchi S."/>
            <person name="Serrano A."/>
            <person name="Linde D."/>
            <person name="Babiker R."/>
            <person name="Drula E."/>
            <person name="Ayuso-Fernandez I."/>
            <person name="Pacheco R."/>
            <person name="Padilla G."/>
            <person name="Ferreira P."/>
            <person name="Barriuso J."/>
            <person name="Kellner H."/>
            <person name="Castanera R."/>
            <person name="Alfaro M."/>
            <person name="Ramirez L."/>
            <person name="Pisabarro A.G."/>
            <person name="Kuo A."/>
            <person name="Tritt A."/>
            <person name="Lipzen A."/>
            <person name="He G."/>
            <person name="Yan M."/>
            <person name="Ng V."/>
            <person name="Cullen D."/>
            <person name="Martin F."/>
            <person name="Rosso M.-N."/>
            <person name="Henrissat B."/>
            <person name="Hibbett D."/>
            <person name="Martinez A.T."/>
            <person name="Grigoriev I.V."/>
        </authorList>
    </citation>
    <scope>NUCLEOTIDE SEQUENCE</scope>
    <source>
        <strain evidence="13">CIRM-BRFM 674</strain>
    </source>
</reference>
<comment type="similarity">
    <text evidence="3">Belongs to the NSE2 family.</text>
</comment>
<dbReference type="GO" id="GO:0008270">
    <property type="term" value="F:zinc ion binding"/>
    <property type="evidence" value="ECO:0007669"/>
    <property type="project" value="UniProtKB-KW"/>
</dbReference>
<dbReference type="SUPFAM" id="SSF57850">
    <property type="entry name" value="RING/U-box"/>
    <property type="match status" value="1"/>
</dbReference>
<dbReference type="EMBL" id="MU155182">
    <property type="protein sequence ID" value="KAF9481180.1"/>
    <property type="molecule type" value="Genomic_DNA"/>
</dbReference>
<organism evidence="13 14">
    <name type="scientific">Pholiota conissans</name>
    <dbReference type="NCBI Taxonomy" id="109636"/>
    <lineage>
        <taxon>Eukaryota</taxon>
        <taxon>Fungi</taxon>
        <taxon>Dikarya</taxon>
        <taxon>Basidiomycota</taxon>
        <taxon>Agaricomycotina</taxon>
        <taxon>Agaricomycetes</taxon>
        <taxon>Agaricomycetidae</taxon>
        <taxon>Agaricales</taxon>
        <taxon>Agaricineae</taxon>
        <taxon>Strophariaceae</taxon>
        <taxon>Pholiota</taxon>
    </lineage>
</organism>
<feature type="region of interest" description="Disordered" evidence="11">
    <location>
        <begin position="1"/>
        <end position="77"/>
    </location>
</feature>
<name>A0A9P6D2J6_9AGAR</name>
<dbReference type="AlphaFoldDB" id="A0A9P6D2J6"/>
<dbReference type="InterPro" id="IPR013083">
    <property type="entry name" value="Znf_RING/FYVE/PHD"/>
</dbReference>
<keyword evidence="5" id="KW-0479">Metal-binding</keyword>
<keyword evidence="8" id="KW-0862">Zinc</keyword>
<dbReference type="Proteomes" id="UP000807469">
    <property type="component" value="Unassembled WGS sequence"/>
</dbReference>
<evidence type="ECO:0000256" key="2">
    <source>
        <dbReference type="ARBA" id="ARBA00004718"/>
    </source>
</evidence>
<evidence type="ECO:0000313" key="13">
    <source>
        <dbReference type="EMBL" id="KAF9481180.1"/>
    </source>
</evidence>
<feature type="compositionally biased region" description="Basic and acidic residues" evidence="11">
    <location>
        <begin position="22"/>
        <end position="32"/>
    </location>
</feature>
<keyword evidence="9" id="KW-0539">Nucleus</keyword>
<dbReference type="GO" id="GO:0005634">
    <property type="term" value="C:nucleus"/>
    <property type="evidence" value="ECO:0007669"/>
    <property type="project" value="UniProtKB-SubCell"/>
</dbReference>
<evidence type="ECO:0000256" key="6">
    <source>
        <dbReference type="ARBA" id="ARBA00022771"/>
    </source>
</evidence>
<comment type="caution">
    <text evidence="13">The sequence shown here is derived from an EMBL/GenBank/DDBJ whole genome shotgun (WGS) entry which is preliminary data.</text>
</comment>
<feature type="domain" description="SP-RING-type" evidence="12">
    <location>
        <begin position="242"/>
        <end position="324"/>
    </location>
</feature>
<evidence type="ECO:0000256" key="11">
    <source>
        <dbReference type="SAM" id="MobiDB-lite"/>
    </source>
</evidence>
<dbReference type="GO" id="GO:0000724">
    <property type="term" value="P:double-strand break repair via homologous recombination"/>
    <property type="evidence" value="ECO:0007669"/>
    <property type="project" value="InterPro"/>
</dbReference>
<dbReference type="InterPro" id="IPR026846">
    <property type="entry name" value="Nse2(Mms21)"/>
</dbReference>
<comment type="pathway">
    <text evidence="2">Protein modification; protein sumoylation.</text>
</comment>
<dbReference type="Gene3D" id="3.30.40.10">
    <property type="entry name" value="Zinc/RING finger domain, C3HC4 (zinc finger)"/>
    <property type="match status" value="1"/>
</dbReference>
<dbReference type="OrthoDB" id="26899at2759"/>
<keyword evidence="4" id="KW-0808">Transferase</keyword>
<dbReference type="GO" id="GO:0061665">
    <property type="term" value="F:SUMO ligase activity"/>
    <property type="evidence" value="ECO:0007669"/>
    <property type="project" value="TreeGrafter"/>
</dbReference>
<comment type="subcellular location">
    <subcellularLocation>
        <location evidence="1">Nucleus</location>
    </subcellularLocation>
</comment>
<dbReference type="PANTHER" id="PTHR21330">
    <property type="entry name" value="E3 SUMO-PROTEIN LIGASE NSE2"/>
    <property type="match status" value="1"/>
</dbReference>
<evidence type="ECO:0000259" key="12">
    <source>
        <dbReference type="PROSITE" id="PS51044"/>
    </source>
</evidence>
<feature type="compositionally biased region" description="Acidic residues" evidence="11">
    <location>
        <begin position="58"/>
        <end position="76"/>
    </location>
</feature>
<evidence type="ECO:0000256" key="1">
    <source>
        <dbReference type="ARBA" id="ARBA00004123"/>
    </source>
</evidence>